<keyword evidence="4" id="KW-1185">Reference proteome</keyword>
<dbReference type="RefSeq" id="WP_395124263.1">
    <property type="nucleotide sequence ID" value="NZ_JBIMSN010000126.1"/>
</dbReference>
<dbReference type="EMBL" id="JBIMSP010000012">
    <property type="protein sequence ID" value="MFH5242254.1"/>
    <property type="molecule type" value="Genomic_DNA"/>
</dbReference>
<name>A0ABW7KDX2_9NOCA</name>
<dbReference type="SUPFAM" id="SSF88697">
    <property type="entry name" value="PUA domain-like"/>
    <property type="match status" value="1"/>
</dbReference>
<dbReference type="Proteomes" id="UP001609176">
    <property type="component" value="Unassembled WGS sequence"/>
</dbReference>
<organism evidence="1 4">
    <name type="scientific">Antrihabitans spumae</name>
    <dbReference type="NCBI Taxonomy" id="3373370"/>
    <lineage>
        <taxon>Bacteria</taxon>
        <taxon>Bacillati</taxon>
        <taxon>Actinomycetota</taxon>
        <taxon>Actinomycetes</taxon>
        <taxon>Mycobacteriales</taxon>
        <taxon>Nocardiaceae</taxon>
        <taxon>Antrihabitans</taxon>
    </lineage>
</organism>
<sequence length="156" mass="17072">MKALTVQQPWAWAIMHGGKTIENRTQLWKYRGPLAIHAGMRYSDRGMDSPLVQKAATGRTGFGCWDSGIVTPPAWTTCAAILGTVELVDVHPDAGCCRPWGESAYVEHGGHERRQIVHLVLENARPLAEPIPCTGALGLWTPPADIIAQLEREGRP</sequence>
<dbReference type="Gene3D" id="2.30.130.30">
    <property type="entry name" value="Hypothetical protein"/>
    <property type="match status" value="1"/>
</dbReference>
<protein>
    <recommendedName>
        <fullName evidence="5">ASCH domain-containing protein</fullName>
    </recommendedName>
</protein>
<accession>A0ABW7KDX2</accession>
<gene>
    <name evidence="2" type="ORF">ACHIPV_10205</name>
    <name evidence="1" type="ORF">ACHIRB_25560</name>
</gene>
<evidence type="ECO:0000313" key="3">
    <source>
        <dbReference type="Proteomes" id="UP001609176"/>
    </source>
</evidence>
<evidence type="ECO:0008006" key="5">
    <source>
        <dbReference type="Google" id="ProtNLM"/>
    </source>
</evidence>
<dbReference type="Proteomes" id="UP001609219">
    <property type="component" value="Unassembled WGS sequence"/>
</dbReference>
<evidence type="ECO:0000313" key="2">
    <source>
        <dbReference type="EMBL" id="MFH5242254.1"/>
    </source>
</evidence>
<proteinExistence type="predicted"/>
<evidence type="ECO:0000313" key="1">
    <source>
        <dbReference type="EMBL" id="MFH5231911.1"/>
    </source>
</evidence>
<evidence type="ECO:0000313" key="4">
    <source>
        <dbReference type="Proteomes" id="UP001609219"/>
    </source>
</evidence>
<dbReference type="EMBL" id="JBIMSN010000126">
    <property type="protein sequence ID" value="MFH5231911.1"/>
    <property type="molecule type" value="Genomic_DNA"/>
</dbReference>
<dbReference type="InterPro" id="IPR015947">
    <property type="entry name" value="PUA-like_sf"/>
</dbReference>
<comment type="caution">
    <text evidence="1">The sequence shown here is derived from an EMBL/GenBank/DDBJ whole genome shotgun (WGS) entry which is preliminary data.</text>
</comment>
<reference evidence="3 4" key="1">
    <citation type="submission" date="2024-10" db="EMBL/GenBank/DDBJ databases">
        <authorList>
            <person name="Riesco R."/>
        </authorList>
    </citation>
    <scope>NUCLEOTIDE SEQUENCE [LARGE SCALE GENOMIC DNA]</scope>
    <source>
        <strain evidence="2 3">NCIMB 15448</strain>
        <strain evidence="1 4">NCIMB 15450</strain>
    </source>
</reference>